<dbReference type="CDD" id="cd21173">
    <property type="entry name" value="NucC-like"/>
    <property type="match status" value="1"/>
</dbReference>
<reference evidence="2" key="1">
    <citation type="journal article" date="2020" name="mSystems">
        <title>Genome- and Community-Level Interaction Insights into Carbon Utilization and Element Cycling Functions of Hydrothermarchaeota in Hydrothermal Sediment.</title>
        <authorList>
            <person name="Zhou Z."/>
            <person name="Liu Y."/>
            <person name="Xu W."/>
            <person name="Pan J."/>
            <person name="Luo Z.H."/>
            <person name="Li M."/>
        </authorList>
    </citation>
    <scope>NUCLEOTIDE SEQUENCE [LARGE SCALE GENOMIC DNA]</scope>
    <source>
        <strain evidence="2">HyVt-633</strain>
    </source>
</reference>
<dbReference type="EMBL" id="DRSQ01000142">
    <property type="protein sequence ID" value="HHE32332.1"/>
    <property type="molecule type" value="Genomic_DNA"/>
</dbReference>
<dbReference type="Proteomes" id="UP000886058">
    <property type="component" value="Unassembled WGS sequence"/>
</dbReference>
<proteinExistence type="predicted"/>
<gene>
    <name evidence="2" type="ORF">ENL07_06825</name>
</gene>
<evidence type="ECO:0000313" key="2">
    <source>
        <dbReference type="EMBL" id="HHE32332.1"/>
    </source>
</evidence>
<comment type="caution">
    <text evidence="2">The sequence shown here is derived from an EMBL/GenBank/DDBJ whole genome shotgun (WGS) entry which is preliminary data.</text>
</comment>
<dbReference type="Pfam" id="PF20247">
    <property type="entry name" value="DUF6602"/>
    <property type="match status" value="1"/>
</dbReference>
<feature type="domain" description="DUF6602" evidence="1">
    <location>
        <begin position="22"/>
        <end position="122"/>
    </location>
</feature>
<organism evidence="2">
    <name type="scientific">Chlorobaculum parvum</name>
    <dbReference type="NCBI Taxonomy" id="274539"/>
    <lineage>
        <taxon>Bacteria</taxon>
        <taxon>Pseudomonadati</taxon>
        <taxon>Chlorobiota</taxon>
        <taxon>Chlorobiia</taxon>
        <taxon>Chlorobiales</taxon>
        <taxon>Chlorobiaceae</taxon>
        <taxon>Chlorobaculum</taxon>
    </lineage>
</organism>
<evidence type="ECO:0000259" key="1">
    <source>
        <dbReference type="Pfam" id="PF20247"/>
    </source>
</evidence>
<name>A0A7C5DEG4_9CHLB</name>
<dbReference type="AlphaFoldDB" id="A0A7C5DEG4"/>
<accession>A0A7C5DEG4</accession>
<dbReference type="InterPro" id="IPR046537">
    <property type="entry name" value="DUF6602"/>
</dbReference>
<protein>
    <recommendedName>
        <fullName evidence="1">DUF6602 domain-containing protein</fullName>
    </recommendedName>
</protein>
<sequence>MDDYILSRLRSDAAHIINLAEHESRLQHSGLKGRFRELLIDNILTPWLPPYISCGTGMIIAAENKLRESTQDDIIVYDQSLVPPVLASARAPEGVFLFNSVLARIEVKSTLTRGYAKDFVKSSLEIAALKFSVHPNCTPNLEGPFNLLFAFTSDAKGENDPDFEVKRLHEVMGECGVDPKSGIVSMLCVPGKGFWKLGTGKGGYRVWLRLDSPSANDHLVWLVGCVSNFCFLGHAKRQGRDPTLGLEGGIGNYLPSPYIEVA</sequence>